<keyword evidence="11" id="KW-1185">Reference proteome</keyword>
<comment type="subcellular location">
    <subcellularLocation>
        <location evidence="1">Nucleus inner membrane</location>
        <topology evidence="1">Multi-pass membrane protein</topology>
        <orientation evidence="1">Nucleoplasmic side</orientation>
    </subcellularLocation>
</comment>
<sequence length="322" mass="36309">MSPYEDRYVDVKFISEISGSVSISVEEGNEIIANWKEKFLLSFHIWISAWSWHLFLHHISMLVNSILISYGLSEEMLNPAYVFVLVGIVLAGAALGYWIVRKFVISKDGSVDAGVAQFVKWAMRIIATTIIMQSTIDAPLAMVTLISLYTVCFLINAWRQRHLVLNHILGVEGLGPTGREAIAKHNHAEFLSRSMKMSPGRKMWSSLKSSSAWSHSPVKGLLQPVTCAGTRDQQVYLSTFHKTQKRKRFTKEEWEDFTRESTQQAVAEWASSPEVANWIIENADRIQLLPSDCSSEETVESESDSTNETVGGSGKQFNLFNW</sequence>
<name>A0A6A6M3M2_HEVBR</name>
<comment type="similarity">
    <text evidence="2">Belongs to the NEMP family.</text>
</comment>
<dbReference type="AlphaFoldDB" id="A0A6A6M3M2"/>
<evidence type="ECO:0000256" key="8">
    <source>
        <dbReference type="SAM" id="MobiDB-lite"/>
    </source>
</evidence>
<comment type="caution">
    <text evidence="10">The sequence shown here is derived from an EMBL/GenBank/DDBJ whole genome shotgun (WGS) entry which is preliminary data.</text>
</comment>
<dbReference type="PANTHER" id="PTHR31587">
    <property type="entry name" value="TRANSMEMBRANE PROTEIN (DUF2215)"/>
    <property type="match status" value="1"/>
</dbReference>
<dbReference type="Proteomes" id="UP000467840">
    <property type="component" value="Chromosome 9"/>
</dbReference>
<protein>
    <submittedName>
        <fullName evidence="10">Uncharacterized protein</fullName>
    </submittedName>
</protein>
<keyword evidence="6 9" id="KW-0472">Membrane</keyword>
<evidence type="ECO:0000313" key="10">
    <source>
        <dbReference type="EMBL" id="KAF2306886.1"/>
    </source>
</evidence>
<feature type="transmembrane region" description="Helical" evidence="9">
    <location>
        <begin position="39"/>
        <end position="60"/>
    </location>
</feature>
<gene>
    <name evidence="10" type="ORF">GH714_022357</name>
</gene>
<dbReference type="GO" id="GO:0005637">
    <property type="term" value="C:nuclear inner membrane"/>
    <property type="evidence" value="ECO:0007669"/>
    <property type="project" value="UniProtKB-SubCell"/>
</dbReference>
<evidence type="ECO:0000256" key="7">
    <source>
        <dbReference type="ARBA" id="ARBA00023242"/>
    </source>
</evidence>
<dbReference type="EMBL" id="JAAGAX010000008">
    <property type="protein sequence ID" value="KAF2306886.1"/>
    <property type="molecule type" value="Genomic_DNA"/>
</dbReference>
<feature type="compositionally biased region" description="Acidic residues" evidence="8">
    <location>
        <begin position="294"/>
        <end position="305"/>
    </location>
</feature>
<organism evidence="10 11">
    <name type="scientific">Hevea brasiliensis</name>
    <name type="common">Para rubber tree</name>
    <name type="synonym">Siphonia brasiliensis</name>
    <dbReference type="NCBI Taxonomy" id="3981"/>
    <lineage>
        <taxon>Eukaryota</taxon>
        <taxon>Viridiplantae</taxon>
        <taxon>Streptophyta</taxon>
        <taxon>Embryophyta</taxon>
        <taxon>Tracheophyta</taxon>
        <taxon>Spermatophyta</taxon>
        <taxon>Magnoliopsida</taxon>
        <taxon>eudicotyledons</taxon>
        <taxon>Gunneridae</taxon>
        <taxon>Pentapetalae</taxon>
        <taxon>rosids</taxon>
        <taxon>fabids</taxon>
        <taxon>Malpighiales</taxon>
        <taxon>Euphorbiaceae</taxon>
        <taxon>Crotonoideae</taxon>
        <taxon>Micrandreae</taxon>
        <taxon>Hevea</taxon>
    </lineage>
</organism>
<evidence type="ECO:0000256" key="9">
    <source>
        <dbReference type="SAM" id="Phobius"/>
    </source>
</evidence>
<keyword evidence="5 9" id="KW-1133">Transmembrane helix</keyword>
<reference evidence="10 11" key="1">
    <citation type="journal article" date="2020" name="Mol. Plant">
        <title>The Chromosome-Based Rubber Tree Genome Provides New Insights into Spurge Genome Evolution and Rubber Biosynthesis.</title>
        <authorList>
            <person name="Liu J."/>
            <person name="Shi C."/>
            <person name="Shi C.C."/>
            <person name="Li W."/>
            <person name="Zhang Q.J."/>
            <person name="Zhang Y."/>
            <person name="Li K."/>
            <person name="Lu H.F."/>
            <person name="Shi C."/>
            <person name="Zhu S.T."/>
            <person name="Xiao Z.Y."/>
            <person name="Nan H."/>
            <person name="Yue Y."/>
            <person name="Zhu X.G."/>
            <person name="Wu Y."/>
            <person name="Hong X.N."/>
            <person name="Fan G.Y."/>
            <person name="Tong Y."/>
            <person name="Zhang D."/>
            <person name="Mao C.L."/>
            <person name="Liu Y.L."/>
            <person name="Hao S.J."/>
            <person name="Liu W.Q."/>
            <person name="Lv M.Q."/>
            <person name="Zhang H.B."/>
            <person name="Liu Y."/>
            <person name="Hu-Tang G.R."/>
            <person name="Wang J.P."/>
            <person name="Wang J.H."/>
            <person name="Sun Y.H."/>
            <person name="Ni S.B."/>
            <person name="Chen W.B."/>
            <person name="Zhang X.C."/>
            <person name="Jiao Y.N."/>
            <person name="Eichler E.E."/>
            <person name="Li G.H."/>
            <person name="Liu X."/>
            <person name="Gao L.Z."/>
        </authorList>
    </citation>
    <scope>NUCLEOTIDE SEQUENCE [LARGE SCALE GENOMIC DNA]</scope>
    <source>
        <strain evidence="11">cv. GT1</strain>
        <tissue evidence="10">Leaf</tissue>
    </source>
</reference>
<dbReference type="InterPro" id="IPR019358">
    <property type="entry name" value="NEMP_fam"/>
</dbReference>
<feature type="region of interest" description="Disordered" evidence="8">
    <location>
        <begin position="293"/>
        <end position="322"/>
    </location>
</feature>
<dbReference type="PANTHER" id="PTHR31587:SF3">
    <property type="entry name" value="EXPRESSED PROTEIN"/>
    <property type="match status" value="1"/>
</dbReference>
<feature type="transmembrane region" description="Helical" evidence="9">
    <location>
        <begin position="80"/>
        <end position="100"/>
    </location>
</feature>
<evidence type="ECO:0000256" key="5">
    <source>
        <dbReference type="ARBA" id="ARBA00022989"/>
    </source>
</evidence>
<evidence type="ECO:0000256" key="3">
    <source>
        <dbReference type="ARBA" id="ARBA00022692"/>
    </source>
</evidence>
<dbReference type="Pfam" id="PF10225">
    <property type="entry name" value="NEMP"/>
    <property type="match status" value="1"/>
</dbReference>
<proteinExistence type="inferred from homology"/>
<accession>A0A6A6M3M2</accession>
<evidence type="ECO:0000256" key="2">
    <source>
        <dbReference type="ARBA" id="ARBA00005748"/>
    </source>
</evidence>
<evidence type="ECO:0000256" key="4">
    <source>
        <dbReference type="ARBA" id="ARBA00022729"/>
    </source>
</evidence>
<evidence type="ECO:0000313" key="11">
    <source>
        <dbReference type="Proteomes" id="UP000467840"/>
    </source>
</evidence>
<evidence type="ECO:0000256" key="1">
    <source>
        <dbReference type="ARBA" id="ARBA00004575"/>
    </source>
</evidence>
<keyword evidence="3 9" id="KW-0812">Transmembrane</keyword>
<keyword evidence="7" id="KW-0539">Nucleus</keyword>
<evidence type="ECO:0000256" key="6">
    <source>
        <dbReference type="ARBA" id="ARBA00023136"/>
    </source>
</evidence>
<keyword evidence="4" id="KW-0732">Signal</keyword>
<feature type="transmembrane region" description="Helical" evidence="9">
    <location>
        <begin position="138"/>
        <end position="158"/>
    </location>
</feature>